<dbReference type="EMBL" id="PEUM01000004">
    <property type="protein sequence ID" value="PIV25727.1"/>
    <property type="molecule type" value="Genomic_DNA"/>
</dbReference>
<dbReference type="AlphaFoldDB" id="A0A2M7CJA4"/>
<dbReference type="Proteomes" id="UP000229966">
    <property type="component" value="Unassembled WGS sequence"/>
</dbReference>
<sequence>MKIWSQWSSRESCSRSNGITKRCSIPELAVFAEVYRQTEKIATLNILDDTWVFVQSVLPFRGIDAIDCACGMRFSVSDAVYFSQHLDCSLRKIADGPLKTRRSVFRGCVRMERKTDCFDPERLKKACKATFNHTPDRFR</sequence>
<proteinExistence type="predicted"/>
<evidence type="ECO:0000313" key="2">
    <source>
        <dbReference type="Proteomes" id="UP000229966"/>
    </source>
</evidence>
<accession>A0A2M7CJA4</accession>
<comment type="caution">
    <text evidence="1">The sequence shown here is derived from an EMBL/GenBank/DDBJ whole genome shotgun (WGS) entry which is preliminary data.</text>
</comment>
<protein>
    <submittedName>
        <fullName evidence="1">Uncharacterized protein</fullName>
    </submittedName>
</protein>
<name>A0A2M7CJA4_9BACT</name>
<reference evidence="2" key="1">
    <citation type="submission" date="2017-09" db="EMBL/GenBank/DDBJ databases">
        <title>Depth-based differentiation of microbial function through sediment-hosted aquifers and enrichment of novel symbionts in the deep terrestrial subsurface.</title>
        <authorList>
            <person name="Probst A.J."/>
            <person name="Ladd B."/>
            <person name="Jarett J.K."/>
            <person name="Geller-Mcgrath D.E."/>
            <person name="Sieber C.M.K."/>
            <person name="Emerson J.B."/>
            <person name="Anantharaman K."/>
            <person name="Thomas B.C."/>
            <person name="Malmstrom R."/>
            <person name="Stieglmeier M."/>
            <person name="Klingl A."/>
            <person name="Woyke T."/>
            <person name="Ryan C.M."/>
            <person name="Banfield J.F."/>
        </authorList>
    </citation>
    <scope>NUCLEOTIDE SEQUENCE [LARGE SCALE GENOMIC DNA]</scope>
</reference>
<evidence type="ECO:0000313" key="1">
    <source>
        <dbReference type="EMBL" id="PIV25727.1"/>
    </source>
</evidence>
<organism evidence="1 2">
    <name type="scientific">Candidatus Berkelbacteria bacterium CG03_land_8_20_14_0_80_40_36</name>
    <dbReference type="NCBI Taxonomy" id="1974509"/>
    <lineage>
        <taxon>Bacteria</taxon>
        <taxon>Candidatus Berkelbacteria</taxon>
    </lineage>
</organism>
<gene>
    <name evidence="1" type="ORF">COS38_00115</name>
</gene>